<dbReference type="AlphaFoldDB" id="X1AN30"/>
<comment type="caution">
    <text evidence="1">The sequence shown here is derived from an EMBL/GenBank/DDBJ whole genome shotgun (WGS) entry which is preliminary data.</text>
</comment>
<reference evidence="1" key="1">
    <citation type="journal article" date="2014" name="Front. Microbiol.">
        <title>High frequency of phylogenetically diverse reductive dehalogenase-homologous genes in deep subseafloor sedimentary metagenomes.</title>
        <authorList>
            <person name="Kawai M."/>
            <person name="Futagami T."/>
            <person name="Toyoda A."/>
            <person name="Takaki Y."/>
            <person name="Nishi S."/>
            <person name="Hori S."/>
            <person name="Arai W."/>
            <person name="Tsubouchi T."/>
            <person name="Morono Y."/>
            <person name="Uchiyama I."/>
            <person name="Ito T."/>
            <person name="Fujiyama A."/>
            <person name="Inagaki F."/>
            <person name="Takami H."/>
        </authorList>
    </citation>
    <scope>NUCLEOTIDE SEQUENCE</scope>
    <source>
        <strain evidence="1">Expedition CK06-06</strain>
    </source>
</reference>
<protein>
    <submittedName>
        <fullName evidence="1">Uncharacterized protein</fullName>
    </submittedName>
</protein>
<name>X1AN30_9ZZZZ</name>
<accession>X1AN30</accession>
<feature type="non-terminal residue" evidence="1">
    <location>
        <position position="1"/>
    </location>
</feature>
<feature type="non-terminal residue" evidence="1">
    <location>
        <position position="526"/>
    </location>
</feature>
<sequence length="526" mass="57372">CHGNITESASGYITLSSSSGSSVNPSETFIITIQIFSFSEAQGNNIEVGFPSGSPGRFDNKDFSFDSTQESISIAGSGNSATLDFQVTAPSTEQTFTLHSDAIYRAGGSSSYFAHGDFIVTVELQNNPPQFSNIVESSDPLELGQQETFQVDVSDSETSISKVFIELEGINYTMTNTFGDTFEYDWIPNTLGIKNYIFYANDTNGSWNSTNGSIDVIDTTNPTLTNLVESADPLELGQTESIQINATDLSGISQVLIEIDGTNYTMANIGGTIWEYNSWTPITTGLKLYTILTNDTEGNWNALDDSITVQDTVHPSLTSLVESADPLEFGQTETIQIDATDLSGISEVLIEIGSTNYSMNQIDTNTYQHNTWIPSSVGVKSYTIYANDTKGNWNFLSNSITVQDTTPPNFANLIENSDPLELGSGVTISIDATDLSGINQVIIEFNGLNYSMSNIGGNTWSNDTWIPETAEIFPYTIFIRDNLNNWNSTNGSLEVIDTISPELSNLYEEYDPIELGQSQTIQVNIS</sequence>
<evidence type="ECO:0000313" key="1">
    <source>
        <dbReference type="EMBL" id="GAG61311.1"/>
    </source>
</evidence>
<proteinExistence type="predicted"/>
<dbReference type="EMBL" id="BART01006315">
    <property type="protein sequence ID" value="GAG61311.1"/>
    <property type="molecule type" value="Genomic_DNA"/>
</dbReference>
<organism evidence="1">
    <name type="scientific">marine sediment metagenome</name>
    <dbReference type="NCBI Taxonomy" id="412755"/>
    <lineage>
        <taxon>unclassified sequences</taxon>
        <taxon>metagenomes</taxon>
        <taxon>ecological metagenomes</taxon>
    </lineage>
</organism>
<gene>
    <name evidence="1" type="ORF">S01H4_14400</name>
</gene>